<dbReference type="PANTHER" id="PTHR30383">
    <property type="entry name" value="THIOESTERASE 1/PROTEASE 1/LYSOPHOSPHOLIPASE L1"/>
    <property type="match status" value="1"/>
</dbReference>
<dbReference type="Gene3D" id="3.40.50.1110">
    <property type="entry name" value="SGNH hydrolase"/>
    <property type="match status" value="1"/>
</dbReference>
<sequence>MRRWLPEVLALPLLPWLLVQGRRTRRVTPRMPEAAGAREGLCLPAGAKDAWPVIEVLAIGESPVAGVGVDTQDQAISARFAGQLAEQLQSAVRWTAFGKNGATVADALRDVTPQLPSRSIQIVLLAFGVNDSTAFHSSARYRRDLGLLMQTVRARLHPDLIIIAGVPPLHLFPALPQPLRHVLGMKAAVLNRAARQLAQQSSKTIFVPIRSDTRDRSLMAHDGYHPSAAGVHMWAAQLAQATLNAFEKSKTEANA</sequence>
<proteinExistence type="predicted"/>
<evidence type="ECO:0000259" key="1">
    <source>
        <dbReference type="Pfam" id="PF13472"/>
    </source>
</evidence>
<gene>
    <name evidence="2" type="ORF">PQR62_07865</name>
</gene>
<protein>
    <submittedName>
        <fullName evidence="2">SGNH/GDSL hydrolase family protein</fullName>
    </submittedName>
</protein>
<dbReference type="SUPFAM" id="SSF52266">
    <property type="entry name" value="SGNH hydrolase"/>
    <property type="match status" value="1"/>
</dbReference>
<dbReference type="InterPro" id="IPR013830">
    <property type="entry name" value="SGNH_hydro"/>
</dbReference>
<dbReference type="Proteomes" id="UP001629246">
    <property type="component" value="Unassembled WGS sequence"/>
</dbReference>
<evidence type="ECO:0000313" key="2">
    <source>
        <dbReference type="EMBL" id="MFL9924175.1"/>
    </source>
</evidence>
<keyword evidence="2" id="KW-0378">Hydrolase</keyword>
<feature type="domain" description="SGNH hydrolase-type esterase" evidence="1">
    <location>
        <begin position="58"/>
        <end position="230"/>
    </location>
</feature>
<keyword evidence="3" id="KW-1185">Reference proteome</keyword>
<dbReference type="PANTHER" id="PTHR30383:SF24">
    <property type="entry name" value="THIOESTERASE 1_PROTEASE 1_LYSOPHOSPHOLIPASE L1"/>
    <property type="match status" value="1"/>
</dbReference>
<dbReference type="Pfam" id="PF13472">
    <property type="entry name" value="Lipase_GDSL_2"/>
    <property type="match status" value="1"/>
</dbReference>
<reference evidence="2 3" key="1">
    <citation type="journal article" date="2024" name="Chem. Sci.">
        <title>Discovery of megapolipeptins by genome mining of a Burkholderiales bacteria collection.</title>
        <authorList>
            <person name="Paulo B.S."/>
            <person name="Recchia M.J.J."/>
            <person name="Lee S."/>
            <person name="Fergusson C.H."/>
            <person name="Romanowski S.B."/>
            <person name="Hernandez A."/>
            <person name="Krull N."/>
            <person name="Liu D.Y."/>
            <person name="Cavanagh H."/>
            <person name="Bos A."/>
            <person name="Gray C.A."/>
            <person name="Murphy B.T."/>
            <person name="Linington R.G."/>
            <person name="Eustaquio A.S."/>
        </authorList>
    </citation>
    <scope>NUCLEOTIDE SEQUENCE [LARGE SCALE GENOMIC DNA]</scope>
    <source>
        <strain evidence="2 3">RL21-008-BIB-A</strain>
    </source>
</reference>
<dbReference type="InterPro" id="IPR036514">
    <property type="entry name" value="SGNH_hydro_sf"/>
</dbReference>
<accession>A0ABW9A731</accession>
<name>A0ABW9A731_9BURK</name>
<dbReference type="RefSeq" id="WP_408156535.1">
    <property type="nucleotide sequence ID" value="NZ_JAQQFM010000003.1"/>
</dbReference>
<dbReference type="InterPro" id="IPR051532">
    <property type="entry name" value="Ester_Hydrolysis_Enzymes"/>
</dbReference>
<evidence type="ECO:0000313" key="3">
    <source>
        <dbReference type="Proteomes" id="UP001629246"/>
    </source>
</evidence>
<dbReference type="GO" id="GO:0016787">
    <property type="term" value="F:hydrolase activity"/>
    <property type="evidence" value="ECO:0007669"/>
    <property type="project" value="UniProtKB-KW"/>
</dbReference>
<organism evidence="2 3">
    <name type="scientific">Herbaspirillum lusitanum</name>
    <dbReference type="NCBI Taxonomy" id="213312"/>
    <lineage>
        <taxon>Bacteria</taxon>
        <taxon>Pseudomonadati</taxon>
        <taxon>Pseudomonadota</taxon>
        <taxon>Betaproteobacteria</taxon>
        <taxon>Burkholderiales</taxon>
        <taxon>Oxalobacteraceae</taxon>
        <taxon>Herbaspirillum</taxon>
    </lineage>
</organism>
<dbReference type="CDD" id="cd01836">
    <property type="entry name" value="FeeA_FeeB_like"/>
    <property type="match status" value="1"/>
</dbReference>
<dbReference type="EMBL" id="JAQQFM010000003">
    <property type="protein sequence ID" value="MFL9924175.1"/>
    <property type="molecule type" value="Genomic_DNA"/>
</dbReference>
<comment type="caution">
    <text evidence="2">The sequence shown here is derived from an EMBL/GenBank/DDBJ whole genome shotgun (WGS) entry which is preliminary data.</text>
</comment>